<evidence type="ECO:0000259" key="2">
    <source>
        <dbReference type="Pfam" id="PF22570"/>
    </source>
</evidence>
<organism evidence="3 4">
    <name type="scientific">Paenibacillus pectinilyticus</name>
    <dbReference type="NCBI Taxonomy" id="512399"/>
    <lineage>
        <taxon>Bacteria</taxon>
        <taxon>Bacillati</taxon>
        <taxon>Bacillota</taxon>
        <taxon>Bacilli</taxon>
        <taxon>Bacillales</taxon>
        <taxon>Paenibacillaceae</taxon>
        <taxon>Paenibacillus</taxon>
    </lineage>
</organism>
<evidence type="ECO:0000313" key="3">
    <source>
        <dbReference type="EMBL" id="OCT16012.1"/>
    </source>
</evidence>
<name>A0A1C1A623_9BACL</name>
<dbReference type="RefSeq" id="WP_065851520.1">
    <property type="nucleotide sequence ID" value="NZ_LYPC01000012.1"/>
</dbReference>
<keyword evidence="1" id="KW-0472">Membrane</keyword>
<dbReference type="Proteomes" id="UP000093309">
    <property type="component" value="Unassembled WGS sequence"/>
</dbReference>
<evidence type="ECO:0000256" key="1">
    <source>
        <dbReference type="SAM" id="Phobius"/>
    </source>
</evidence>
<dbReference type="InterPro" id="IPR054331">
    <property type="entry name" value="LiaF_TM"/>
</dbReference>
<comment type="caution">
    <text evidence="3">The sequence shown here is derived from an EMBL/GenBank/DDBJ whole genome shotgun (WGS) entry which is preliminary data.</text>
</comment>
<dbReference type="Pfam" id="PF22570">
    <property type="entry name" value="LiaF-TM"/>
    <property type="match status" value="1"/>
</dbReference>
<accession>A0A1C1A623</accession>
<evidence type="ECO:0000313" key="4">
    <source>
        <dbReference type="Proteomes" id="UP000093309"/>
    </source>
</evidence>
<keyword evidence="1" id="KW-1133">Transmembrane helix</keyword>
<feature type="transmembrane region" description="Helical" evidence="1">
    <location>
        <begin position="6"/>
        <end position="23"/>
    </location>
</feature>
<gene>
    <name evidence="3" type="ORF">A8709_10365</name>
</gene>
<proteinExistence type="predicted"/>
<reference evidence="4" key="1">
    <citation type="submission" date="2016-05" db="EMBL/GenBank/DDBJ databases">
        <title>Paenibacillus oryzae. sp. nov., isolated from the rice root.</title>
        <authorList>
            <person name="Zhang J."/>
            <person name="Zhang X."/>
        </authorList>
    </citation>
    <scope>NUCLEOTIDE SEQUENCE [LARGE SCALE GENOMIC DNA]</scope>
    <source>
        <strain evidence="4">KCTC13222</strain>
    </source>
</reference>
<sequence length="100" mass="10555">MKRNTGFAALLIAFGALILFNKLGFHLGHIVGSVMGLIIPVIMVGLGYLGIKNGNKLGWIIAGIGIIILVSKLASWIIILLAIGLIGYGVSMLKGRTAQR</sequence>
<keyword evidence="4" id="KW-1185">Reference proteome</keyword>
<keyword evidence="1" id="KW-0812">Transmembrane</keyword>
<dbReference type="EMBL" id="LYPC01000012">
    <property type="protein sequence ID" value="OCT16012.1"/>
    <property type="molecule type" value="Genomic_DNA"/>
</dbReference>
<dbReference type="OrthoDB" id="2679996at2"/>
<dbReference type="AlphaFoldDB" id="A0A1C1A623"/>
<feature type="transmembrane region" description="Helical" evidence="1">
    <location>
        <begin position="30"/>
        <end position="51"/>
    </location>
</feature>
<dbReference type="STRING" id="512399.A8709_10365"/>
<feature type="domain" description="LiaF transmembrane" evidence="2">
    <location>
        <begin position="8"/>
        <end position="98"/>
    </location>
</feature>
<protein>
    <recommendedName>
        <fullName evidence="2">LiaF transmembrane domain-containing protein</fullName>
    </recommendedName>
</protein>
<feature type="transmembrane region" description="Helical" evidence="1">
    <location>
        <begin position="57"/>
        <end position="90"/>
    </location>
</feature>